<organism evidence="2 3">
    <name type="scientific">Urochloa decumbens</name>
    <dbReference type="NCBI Taxonomy" id="240449"/>
    <lineage>
        <taxon>Eukaryota</taxon>
        <taxon>Viridiplantae</taxon>
        <taxon>Streptophyta</taxon>
        <taxon>Embryophyta</taxon>
        <taxon>Tracheophyta</taxon>
        <taxon>Spermatophyta</taxon>
        <taxon>Magnoliopsida</taxon>
        <taxon>Liliopsida</taxon>
        <taxon>Poales</taxon>
        <taxon>Poaceae</taxon>
        <taxon>PACMAD clade</taxon>
        <taxon>Panicoideae</taxon>
        <taxon>Panicodae</taxon>
        <taxon>Paniceae</taxon>
        <taxon>Melinidinae</taxon>
        <taxon>Urochloa</taxon>
    </lineage>
</organism>
<sequence length="209" mass="22727">MAAMTESAHTYGHYVPLQGEAQSDNNDSSTGNELINLAQIFAIAVLMLGFLYIMSSYLVPVDPQISVQITGAAGLDDLRRPAVSPFFNLTIHVDNGPSRQQACRPNSVVTMYSGDDSIAWGKLPAFCVEKQSKVDLDVSLSGRRTILSRALRNKMASDGLQLSVEMKPINPEPSSEACLFVCNDVAPQPTACTQCCFWPYKKGTTYSIP</sequence>
<keyword evidence="1" id="KW-0812">Transmembrane</keyword>
<keyword evidence="1" id="KW-0472">Membrane</keyword>
<name>A0ABC8YRW7_9POAL</name>
<dbReference type="PANTHER" id="PTHR33994:SF39">
    <property type="entry name" value="OS01G0712400 PROTEIN"/>
    <property type="match status" value="1"/>
</dbReference>
<feature type="transmembrane region" description="Helical" evidence="1">
    <location>
        <begin position="34"/>
        <end position="54"/>
    </location>
</feature>
<evidence type="ECO:0000313" key="2">
    <source>
        <dbReference type="EMBL" id="CAL4948474.1"/>
    </source>
</evidence>
<reference evidence="2 3" key="2">
    <citation type="submission" date="2024-10" db="EMBL/GenBank/DDBJ databases">
        <authorList>
            <person name="Ryan C."/>
        </authorList>
    </citation>
    <scope>NUCLEOTIDE SEQUENCE [LARGE SCALE GENOMIC DNA]</scope>
</reference>
<keyword evidence="1" id="KW-1133">Transmembrane helix</keyword>
<dbReference type="AlphaFoldDB" id="A0ABC8YRW7"/>
<dbReference type="PANTHER" id="PTHR33994">
    <property type="entry name" value="OS04G0515000 PROTEIN"/>
    <property type="match status" value="1"/>
</dbReference>
<dbReference type="Proteomes" id="UP001497457">
    <property type="component" value="Chromosome 17b"/>
</dbReference>
<accession>A0ABC8YRW7</accession>
<evidence type="ECO:0000313" key="3">
    <source>
        <dbReference type="Proteomes" id="UP001497457"/>
    </source>
</evidence>
<keyword evidence="3" id="KW-1185">Reference proteome</keyword>
<dbReference type="EMBL" id="OZ075127">
    <property type="protein sequence ID" value="CAL4948474.1"/>
    <property type="molecule type" value="Genomic_DNA"/>
</dbReference>
<proteinExistence type="predicted"/>
<evidence type="ECO:0000256" key="1">
    <source>
        <dbReference type="SAM" id="Phobius"/>
    </source>
</evidence>
<protein>
    <submittedName>
        <fullName evidence="2">Uncharacterized protein</fullName>
    </submittedName>
</protein>
<reference evidence="3" key="1">
    <citation type="submission" date="2024-06" db="EMBL/GenBank/DDBJ databases">
        <authorList>
            <person name="Ryan C."/>
        </authorList>
    </citation>
    <scope>NUCLEOTIDE SEQUENCE [LARGE SCALE GENOMIC DNA]</scope>
</reference>
<gene>
    <name evidence="2" type="ORF">URODEC1_LOCUS37423</name>
</gene>